<keyword evidence="1" id="KW-0472">Membrane</keyword>
<dbReference type="AlphaFoldDB" id="A0A1G1WK56"/>
<dbReference type="Proteomes" id="UP000177900">
    <property type="component" value="Unassembled WGS sequence"/>
</dbReference>
<gene>
    <name evidence="2" type="ORF">A2864_00650</name>
</gene>
<evidence type="ECO:0000256" key="1">
    <source>
        <dbReference type="SAM" id="Phobius"/>
    </source>
</evidence>
<feature type="transmembrane region" description="Helical" evidence="1">
    <location>
        <begin position="370"/>
        <end position="389"/>
    </location>
</feature>
<name>A0A1G1WK56_9BACT</name>
<dbReference type="EMBL" id="MHCV01000006">
    <property type="protein sequence ID" value="OGY27981.1"/>
    <property type="molecule type" value="Genomic_DNA"/>
</dbReference>
<dbReference type="PANTHER" id="PTHR36851">
    <property type="entry name" value="UNNAMED PRODUCT"/>
    <property type="match status" value="1"/>
</dbReference>
<feature type="transmembrane region" description="Helical" evidence="1">
    <location>
        <begin position="405"/>
        <end position="427"/>
    </location>
</feature>
<accession>A0A1G1WK56</accession>
<dbReference type="SUPFAM" id="SSF53448">
    <property type="entry name" value="Nucleotide-diphospho-sugar transferases"/>
    <property type="match status" value="1"/>
</dbReference>
<reference evidence="2 3" key="1">
    <citation type="journal article" date="2016" name="Nat. Commun.">
        <title>Thousands of microbial genomes shed light on interconnected biogeochemical processes in an aquifer system.</title>
        <authorList>
            <person name="Anantharaman K."/>
            <person name="Brown C.T."/>
            <person name="Hug L.A."/>
            <person name="Sharon I."/>
            <person name="Castelle C.J."/>
            <person name="Probst A.J."/>
            <person name="Thomas B.C."/>
            <person name="Singh A."/>
            <person name="Wilkins M.J."/>
            <person name="Karaoz U."/>
            <person name="Brodie E.L."/>
            <person name="Williams K.H."/>
            <person name="Hubbard S.S."/>
            <person name="Banfield J.F."/>
        </authorList>
    </citation>
    <scope>NUCLEOTIDE SEQUENCE [LARGE SCALE GENOMIC DNA]</scope>
</reference>
<proteinExistence type="predicted"/>
<protein>
    <submittedName>
        <fullName evidence="2">Uncharacterized protein</fullName>
    </submittedName>
</protein>
<dbReference type="Gene3D" id="3.90.550.10">
    <property type="entry name" value="Spore Coat Polysaccharide Biosynthesis Protein SpsA, Chain A"/>
    <property type="match status" value="1"/>
</dbReference>
<feature type="transmembrane region" description="Helical" evidence="1">
    <location>
        <begin position="20"/>
        <end position="43"/>
    </location>
</feature>
<dbReference type="PANTHER" id="PTHR36851:SF1">
    <property type="entry name" value="GLYCO_TRANS_2-LIKE DOMAIN-CONTAINING PROTEIN"/>
    <property type="match status" value="1"/>
</dbReference>
<keyword evidence="1" id="KW-0812">Transmembrane</keyword>
<comment type="caution">
    <text evidence="2">The sequence shown here is derived from an EMBL/GenBank/DDBJ whole genome shotgun (WGS) entry which is preliminary data.</text>
</comment>
<keyword evidence="1" id="KW-1133">Transmembrane helix</keyword>
<dbReference type="InterPro" id="IPR029044">
    <property type="entry name" value="Nucleotide-diphossugar_trans"/>
</dbReference>
<evidence type="ECO:0000313" key="2">
    <source>
        <dbReference type="EMBL" id="OGY27981.1"/>
    </source>
</evidence>
<feature type="transmembrane region" description="Helical" evidence="1">
    <location>
        <begin position="439"/>
        <end position="460"/>
    </location>
</feature>
<organism evidence="2 3">
    <name type="scientific">Candidatus Woykebacteria bacterium RIFCSPHIGHO2_01_FULL_39_12</name>
    <dbReference type="NCBI Taxonomy" id="1802599"/>
    <lineage>
        <taxon>Bacteria</taxon>
        <taxon>Candidatus Woykeibacteriota</taxon>
    </lineage>
</organism>
<sequence length="489" mass="57188">MRALETLPAITSWVLLTSPIWASFFIPVIVAYYIILFDLYFFIRSASLGINAVRGYIKIQQTIKMDWENKLKAYSTDIEHVRHVIFIPTYKEPTEILQRTLSFLSEQEFPAKQINICLATEEREKGVSKKAEELRKQFGGKFGNFWITNHKLSPGEVIGKSSNLAYAAKEVEKKITQASYDKNFIIATSCDADVSLHPKYLPVLTYEFLSNPNRYYRFWQAAILFYNNIWRVPIFIRVVHTIYSINGVASLMSPGANFNYSTYSLSWKLLERSDYWDADVIPEDWHLFFKSFFKERGEIELESIFLTHFADAVEGKNYWDAIKAQYLQSRRWAWGVTDIAYAIKQFILHRREVSFINFSFRFLRALEQHLLWPVNWWFLTLGATLPPIINPTFRYTNLGYNLPKIAAFILTFAIIFLIFVIIVDWLLKPPRPAYFKKTLLPFTIIQYVLLPVTGFIFSSLPGMDAHTRLIFGKRLEYKSTEKFIKPKGK</sequence>
<evidence type="ECO:0000313" key="3">
    <source>
        <dbReference type="Proteomes" id="UP000177900"/>
    </source>
</evidence>